<dbReference type="Proteomes" id="UP000318405">
    <property type="component" value="Unassembled WGS sequence"/>
</dbReference>
<name>A0A556AIL2_9BURK</name>
<evidence type="ECO:0000256" key="3">
    <source>
        <dbReference type="ARBA" id="ARBA00023125"/>
    </source>
</evidence>
<dbReference type="GO" id="GO:0003677">
    <property type="term" value="F:DNA binding"/>
    <property type="evidence" value="ECO:0007669"/>
    <property type="project" value="UniProtKB-KW"/>
</dbReference>
<comment type="caution">
    <text evidence="6">The sequence shown here is derived from an EMBL/GenBank/DDBJ whole genome shotgun (WGS) entry which is preliminary data.</text>
</comment>
<evidence type="ECO:0000256" key="4">
    <source>
        <dbReference type="ARBA" id="ARBA00023163"/>
    </source>
</evidence>
<dbReference type="InterPro" id="IPR050950">
    <property type="entry name" value="HTH-type_LysR_regulators"/>
</dbReference>
<dbReference type="Pfam" id="PF03466">
    <property type="entry name" value="LysR_substrate"/>
    <property type="match status" value="1"/>
</dbReference>
<comment type="similarity">
    <text evidence="1">Belongs to the LysR transcriptional regulatory family.</text>
</comment>
<gene>
    <name evidence="6" type="ORF">FOZ76_14985</name>
</gene>
<dbReference type="Gene3D" id="1.10.10.10">
    <property type="entry name" value="Winged helix-like DNA-binding domain superfamily/Winged helix DNA-binding domain"/>
    <property type="match status" value="1"/>
</dbReference>
<dbReference type="OrthoDB" id="8437302at2"/>
<dbReference type="InterPro" id="IPR000847">
    <property type="entry name" value="LysR_HTH_N"/>
</dbReference>
<dbReference type="GO" id="GO:0005829">
    <property type="term" value="C:cytosol"/>
    <property type="evidence" value="ECO:0007669"/>
    <property type="project" value="TreeGrafter"/>
</dbReference>
<dbReference type="Gene3D" id="3.40.190.290">
    <property type="match status" value="1"/>
</dbReference>
<organism evidence="6 7">
    <name type="scientific">Verticiella sediminum</name>
    <dbReference type="NCBI Taxonomy" id="1247510"/>
    <lineage>
        <taxon>Bacteria</taxon>
        <taxon>Pseudomonadati</taxon>
        <taxon>Pseudomonadota</taxon>
        <taxon>Betaproteobacteria</taxon>
        <taxon>Burkholderiales</taxon>
        <taxon>Alcaligenaceae</taxon>
        <taxon>Verticiella</taxon>
    </lineage>
</organism>
<evidence type="ECO:0000256" key="1">
    <source>
        <dbReference type="ARBA" id="ARBA00009437"/>
    </source>
</evidence>
<proteinExistence type="inferred from homology"/>
<evidence type="ECO:0000259" key="5">
    <source>
        <dbReference type="PROSITE" id="PS50931"/>
    </source>
</evidence>
<dbReference type="PANTHER" id="PTHR30419">
    <property type="entry name" value="HTH-TYPE TRANSCRIPTIONAL REGULATOR YBHD"/>
    <property type="match status" value="1"/>
</dbReference>
<dbReference type="InterPro" id="IPR036388">
    <property type="entry name" value="WH-like_DNA-bd_sf"/>
</dbReference>
<reference evidence="6 7" key="1">
    <citation type="submission" date="2019-07" db="EMBL/GenBank/DDBJ databases">
        <title>Qingshengfaniella alkalisoli gen. nov., sp. nov., isolated from saline soil.</title>
        <authorList>
            <person name="Xu L."/>
            <person name="Huang X.-X."/>
            <person name="Sun J.-Q."/>
        </authorList>
    </citation>
    <scope>NUCLEOTIDE SEQUENCE [LARGE SCALE GENOMIC DNA]</scope>
    <source>
        <strain evidence="6 7">DSM 27279</strain>
    </source>
</reference>
<dbReference type="SUPFAM" id="SSF53850">
    <property type="entry name" value="Periplasmic binding protein-like II"/>
    <property type="match status" value="1"/>
</dbReference>
<dbReference type="Pfam" id="PF00126">
    <property type="entry name" value="HTH_1"/>
    <property type="match status" value="1"/>
</dbReference>
<keyword evidence="2" id="KW-0805">Transcription regulation</keyword>
<keyword evidence="3" id="KW-0238">DNA-binding</keyword>
<evidence type="ECO:0000313" key="7">
    <source>
        <dbReference type="Proteomes" id="UP000318405"/>
    </source>
</evidence>
<dbReference type="RefSeq" id="WP_143949083.1">
    <property type="nucleotide sequence ID" value="NZ_BAABMB010000001.1"/>
</dbReference>
<dbReference type="InterPro" id="IPR036390">
    <property type="entry name" value="WH_DNA-bd_sf"/>
</dbReference>
<accession>A0A556AIL2</accession>
<keyword evidence="4" id="KW-0804">Transcription</keyword>
<protein>
    <submittedName>
        <fullName evidence="6">LysR family transcriptional regulator</fullName>
    </submittedName>
</protein>
<dbReference type="AlphaFoldDB" id="A0A556AIL2"/>
<dbReference type="EMBL" id="VLTJ01000029">
    <property type="protein sequence ID" value="TSH92717.1"/>
    <property type="molecule type" value="Genomic_DNA"/>
</dbReference>
<evidence type="ECO:0000256" key="2">
    <source>
        <dbReference type="ARBA" id="ARBA00023015"/>
    </source>
</evidence>
<dbReference type="PROSITE" id="PS50931">
    <property type="entry name" value="HTH_LYSR"/>
    <property type="match status" value="1"/>
</dbReference>
<feature type="domain" description="HTH lysR-type" evidence="5">
    <location>
        <begin position="3"/>
        <end position="60"/>
    </location>
</feature>
<dbReference type="FunFam" id="1.10.10.10:FF:000001">
    <property type="entry name" value="LysR family transcriptional regulator"/>
    <property type="match status" value="1"/>
</dbReference>
<dbReference type="InterPro" id="IPR005119">
    <property type="entry name" value="LysR_subst-bd"/>
</dbReference>
<dbReference type="GO" id="GO:0003700">
    <property type="term" value="F:DNA-binding transcription factor activity"/>
    <property type="evidence" value="ECO:0007669"/>
    <property type="project" value="InterPro"/>
</dbReference>
<sequence>MNLSLRDLDYFLTVVACGQISKAAEQCGVSQPALSKSLRRLETETGLTLLDRGRHGVFLTSAGLVFVEHARKLRAEYGDAVRNTHEMRMGQAGLLRLGATRATMDEFVLPTLARLLPRRPAMRVQLRYGLSDDLRVRVDAGELDLAVMPVYGEAASETDACIHSETLCVAASERHPLALQRRVSARELLDFPWIMPMQGSDARRALEHSLAASGVAAPPASLEVESYSEGTLRLLAESQMIALVPEAVVGKGGRQRLARLPVRLASPLRRSMLLVSRAGATWSPLMRAFREAMPSKVQRRPD</sequence>
<dbReference type="SUPFAM" id="SSF46785">
    <property type="entry name" value="Winged helix' DNA-binding domain"/>
    <property type="match status" value="1"/>
</dbReference>
<dbReference type="PRINTS" id="PR00039">
    <property type="entry name" value="HTHLYSR"/>
</dbReference>
<evidence type="ECO:0000313" key="6">
    <source>
        <dbReference type="EMBL" id="TSH92717.1"/>
    </source>
</evidence>
<keyword evidence="7" id="KW-1185">Reference proteome</keyword>